<dbReference type="RefSeq" id="WP_147042789.1">
    <property type="nucleotide sequence ID" value="NZ_BAABIR010000003.1"/>
</dbReference>
<keyword evidence="11" id="KW-0413">Isomerase</keyword>
<keyword evidence="4 11" id="KW-0548">Nucleotidyltransferase</keyword>
<evidence type="ECO:0000259" key="10">
    <source>
        <dbReference type="Pfam" id="PF22640"/>
    </source>
</evidence>
<dbReference type="Gene3D" id="3.90.550.10">
    <property type="entry name" value="Spore Coat Polysaccharide Biosynthesis Protein SpsA, Chain A"/>
    <property type="match status" value="1"/>
</dbReference>
<dbReference type="FunFam" id="3.90.550.10:FF:000046">
    <property type="entry name" value="Mannose-1-phosphate guanylyltransferase (GDP)"/>
    <property type="match status" value="1"/>
</dbReference>
<dbReference type="GO" id="GO:0000271">
    <property type="term" value="P:polysaccharide biosynthetic process"/>
    <property type="evidence" value="ECO:0007669"/>
    <property type="project" value="InterPro"/>
</dbReference>
<gene>
    <name evidence="11" type="ORF">FRZ32_06735</name>
</gene>
<keyword evidence="5" id="KW-0547">Nucleotide-binding</keyword>
<dbReference type="SUPFAM" id="SSF159283">
    <property type="entry name" value="Guanosine diphospho-D-mannose pyrophosphorylase/mannose-6-phosphate isomerase linker domain"/>
    <property type="match status" value="1"/>
</dbReference>
<dbReference type="GO" id="GO:0016853">
    <property type="term" value="F:isomerase activity"/>
    <property type="evidence" value="ECO:0007669"/>
    <property type="project" value="UniProtKB-KW"/>
</dbReference>
<keyword evidence="6" id="KW-0342">GTP-binding</keyword>
<evidence type="ECO:0000256" key="6">
    <source>
        <dbReference type="ARBA" id="ARBA00023134"/>
    </source>
</evidence>
<organism evidence="11 12">
    <name type="scientific">Allosphingosinicella ginsenosidimutans</name>
    <dbReference type="NCBI Taxonomy" id="1176539"/>
    <lineage>
        <taxon>Bacteria</taxon>
        <taxon>Pseudomonadati</taxon>
        <taxon>Pseudomonadota</taxon>
        <taxon>Alphaproteobacteria</taxon>
        <taxon>Sphingomonadales</taxon>
        <taxon>Sphingomonadaceae</taxon>
        <taxon>Allosphingosinicella</taxon>
    </lineage>
</organism>
<dbReference type="InterPro" id="IPR029044">
    <property type="entry name" value="Nucleotide-diphossugar_trans"/>
</dbReference>
<reference evidence="11 12" key="1">
    <citation type="journal article" date="2015" name="J. Microbiol.">
        <title>Sphingosinicella ginsenosidimutans sp. nov., with ginsenoside converting activity.</title>
        <authorList>
            <person name="Kim J.K."/>
            <person name="Kang M.S."/>
            <person name="Park S.C."/>
            <person name="Kim K.M."/>
            <person name="Choi K."/>
            <person name="Yoon M.H."/>
            <person name="Im W.T."/>
        </authorList>
    </citation>
    <scope>NUCLEOTIDE SEQUENCE [LARGE SCALE GENOMIC DNA]</scope>
    <source>
        <strain evidence="11 12">BS-11</strain>
    </source>
</reference>
<dbReference type="InterPro" id="IPR049577">
    <property type="entry name" value="GMPP_N"/>
</dbReference>
<dbReference type="InterPro" id="IPR006375">
    <property type="entry name" value="Man1P_GuaTrfase/Man6P_Isoase"/>
</dbReference>
<keyword evidence="12" id="KW-1185">Reference proteome</keyword>
<dbReference type="EMBL" id="VOQQ01000001">
    <property type="protein sequence ID" value="TXC63379.1"/>
    <property type="molecule type" value="Genomic_DNA"/>
</dbReference>
<evidence type="ECO:0000259" key="9">
    <source>
        <dbReference type="Pfam" id="PF00483"/>
    </source>
</evidence>
<evidence type="ECO:0000256" key="5">
    <source>
        <dbReference type="ARBA" id="ARBA00022741"/>
    </source>
</evidence>
<dbReference type="Proteomes" id="UP000321249">
    <property type="component" value="Unassembled WGS sequence"/>
</dbReference>
<comment type="catalytic activity">
    <reaction evidence="7">
        <text>alpha-D-mannose 1-phosphate + GTP + H(+) = GDP-alpha-D-mannose + diphosphate</text>
        <dbReference type="Rhea" id="RHEA:15229"/>
        <dbReference type="ChEBI" id="CHEBI:15378"/>
        <dbReference type="ChEBI" id="CHEBI:33019"/>
        <dbReference type="ChEBI" id="CHEBI:37565"/>
        <dbReference type="ChEBI" id="CHEBI:57527"/>
        <dbReference type="ChEBI" id="CHEBI:58409"/>
        <dbReference type="EC" id="2.7.7.13"/>
    </reaction>
</comment>
<dbReference type="GO" id="GO:0005525">
    <property type="term" value="F:GTP binding"/>
    <property type="evidence" value="ECO:0007669"/>
    <property type="project" value="UniProtKB-KW"/>
</dbReference>
<dbReference type="GO" id="GO:0009298">
    <property type="term" value="P:GDP-mannose biosynthetic process"/>
    <property type="evidence" value="ECO:0007669"/>
    <property type="project" value="TreeGrafter"/>
</dbReference>
<evidence type="ECO:0000256" key="8">
    <source>
        <dbReference type="RuleBase" id="RU004190"/>
    </source>
</evidence>
<dbReference type="PANTHER" id="PTHR46390:SF1">
    <property type="entry name" value="MANNOSE-1-PHOSPHATE GUANYLYLTRANSFERASE"/>
    <property type="match status" value="1"/>
</dbReference>
<evidence type="ECO:0000313" key="11">
    <source>
        <dbReference type="EMBL" id="TXC63379.1"/>
    </source>
</evidence>
<evidence type="ECO:0000256" key="4">
    <source>
        <dbReference type="ARBA" id="ARBA00022695"/>
    </source>
</evidence>
<feature type="domain" description="MannoseP isomerase/GMP-like beta-helix" evidence="10">
    <location>
        <begin position="289"/>
        <end position="343"/>
    </location>
</feature>
<dbReference type="Pfam" id="PF22640">
    <property type="entry name" value="ManC_GMP_beta-helix"/>
    <property type="match status" value="1"/>
</dbReference>
<name>A0A5C6TT58_9SPHN</name>
<sequence length="352" mass="36979">MSEARITPVILCGGSGTRLWPLSRAARPKQMLALAGPDSLLRQTVARVGDPQVFAAPVAVGAAAQADAIAREVEQLGALILEPAQRNTAPAIALAALNAAGDDVLLVLPSDHLIADAEGFREAVRRALPFAREGWIVTFGMAPDRPETGYGYIRRGAAIGEGVFAAERFVEKPDAETAVRYLADGGYDWNGGIFLLRADVAIEGLRTHAPEILAAAREAFDRAARDGVRIVPEAAAFRAAPSQSIDYALMEKAGKVAVMPVSIGWSDIGSWDALHDRLPHDEGGNAIAGDVVALDVRGCLIRSDGPVIAAIGVNDLVIVATADAVLVVPRDQAQRVKEIVDALGKDGRGSLI</sequence>
<comment type="caution">
    <text evidence="11">The sequence shown here is derived from an EMBL/GenBank/DDBJ whole genome shotgun (WGS) entry which is preliminary data.</text>
</comment>
<dbReference type="CDD" id="cd02509">
    <property type="entry name" value="GDP-M1P_Guanylyltransferase"/>
    <property type="match status" value="1"/>
</dbReference>
<evidence type="ECO:0000256" key="2">
    <source>
        <dbReference type="ARBA" id="ARBA00012387"/>
    </source>
</evidence>
<evidence type="ECO:0000256" key="1">
    <source>
        <dbReference type="ARBA" id="ARBA00006115"/>
    </source>
</evidence>
<evidence type="ECO:0000256" key="3">
    <source>
        <dbReference type="ARBA" id="ARBA00022679"/>
    </source>
</evidence>
<comment type="similarity">
    <text evidence="1 8">Belongs to the mannose-6-phosphate isomerase type 2 family.</text>
</comment>
<keyword evidence="3 11" id="KW-0808">Transferase</keyword>
<dbReference type="OrthoDB" id="9806359at2"/>
<dbReference type="AlphaFoldDB" id="A0A5C6TT58"/>
<dbReference type="InterPro" id="IPR054566">
    <property type="entry name" value="ManC/GMP-like_b-helix"/>
</dbReference>
<dbReference type="GO" id="GO:0004475">
    <property type="term" value="F:mannose-1-phosphate guanylyltransferase (GTP) activity"/>
    <property type="evidence" value="ECO:0007669"/>
    <property type="project" value="UniProtKB-EC"/>
</dbReference>
<proteinExistence type="inferred from homology"/>
<dbReference type="NCBIfam" id="TIGR01479">
    <property type="entry name" value="GMP_PMI"/>
    <property type="match status" value="1"/>
</dbReference>
<evidence type="ECO:0000256" key="7">
    <source>
        <dbReference type="ARBA" id="ARBA00047343"/>
    </source>
</evidence>
<dbReference type="SUPFAM" id="SSF53448">
    <property type="entry name" value="Nucleotide-diphospho-sugar transferases"/>
    <property type="match status" value="1"/>
</dbReference>
<feature type="domain" description="Nucleotidyl transferase" evidence="9">
    <location>
        <begin position="8"/>
        <end position="278"/>
    </location>
</feature>
<dbReference type="InterPro" id="IPR005835">
    <property type="entry name" value="NTP_transferase_dom"/>
</dbReference>
<dbReference type="PANTHER" id="PTHR46390">
    <property type="entry name" value="MANNOSE-1-PHOSPHATE GUANYLYLTRANSFERASE"/>
    <property type="match status" value="1"/>
</dbReference>
<dbReference type="InterPro" id="IPR051161">
    <property type="entry name" value="Mannose-6P_isomerase_type2"/>
</dbReference>
<protein>
    <recommendedName>
        <fullName evidence="2">mannose-1-phosphate guanylyltransferase</fullName>
        <ecNumber evidence="2">2.7.7.13</ecNumber>
    </recommendedName>
</protein>
<dbReference type="EC" id="2.7.7.13" evidence="2"/>
<dbReference type="Pfam" id="PF00483">
    <property type="entry name" value="NTP_transferase"/>
    <property type="match status" value="1"/>
</dbReference>
<evidence type="ECO:0000313" key="12">
    <source>
        <dbReference type="Proteomes" id="UP000321249"/>
    </source>
</evidence>
<accession>A0A5C6TT58</accession>